<keyword evidence="3" id="KW-0547">Nucleotide-binding</keyword>
<dbReference type="GO" id="GO:0006337">
    <property type="term" value="P:nucleosome disassembly"/>
    <property type="evidence" value="ECO:0007669"/>
    <property type="project" value="TreeGrafter"/>
</dbReference>
<dbReference type="GO" id="GO:0016887">
    <property type="term" value="F:ATP hydrolysis activity"/>
    <property type="evidence" value="ECO:0007669"/>
    <property type="project" value="TreeGrafter"/>
</dbReference>
<keyword evidence="2" id="KW-0479">Metal-binding</keyword>
<dbReference type="InterPro" id="IPR013083">
    <property type="entry name" value="Znf_RING/FYVE/PHD"/>
</dbReference>
<dbReference type="PANTHER" id="PTHR23069:SF7">
    <property type="entry name" value="P-LOOP CONTAINING NUCLEOSIDE TRIPHOSPHATE HYDROLASES SUPERFAMILY PROTEIN"/>
    <property type="match status" value="1"/>
</dbReference>
<protein>
    <recommendedName>
        <fullName evidence="8">PHD-type domain-containing protein</fullName>
    </recommendedName>
</protein>
<proteinExistence type="inferred from homology"/>
<feature type="compositionally biased region" description="Acidic residues" evidence="7">
    <location>
        <begin position="226"/>
        <end position="244"/>
    </location>
</feature>
<feature type="region of interest" description="Disordered" evidence="7">
    <location>
        <begin position="337"/>
        <end position="377"/>
    </location>
</feature>
<evidence type="ECO:0000256" key="5">
    <source>
        <dbReference type="ARBA" id="ARBA00022833"/>
    </source>
</evidence>
<dbReference type="InterPro" id="IPR034732">
    <property type="entry name" value="EPHD"/>
</dbReference>
<comment type="similarity">
    <text evidence="1">Belongs to the AAA ATPase family.</text>
</comment>
<dbReference type="Gene3D" id="3.30.40.10">
    <property type="entry name" value="Zinc/RING finger domain, C3HC4 (zinc finger)"/>
    <property type="match status" value="1"/>
</dbReference>
<dbReference type="GO" id="GO:0045815">
    <property type="term" value="P:transcription initiation-coupled chromatin remodeling"/>
    <property type="evidence" value="ECO:0007669"/>
    <property type="project" value="TreeGrafter"/>
</dbReference>
<evidence type="ECO:0000256" key="6">
    <source>
        <dbReference type="ARBA" id="ARBA00022840"/>
    </source>
</evidence>
<dbReference type="InterPro" id="IPR045199">
    <property type="entry name" value="ATAD2-like"/>
</dbReference>
<accession>A0A6V7NZQ1</accession>
<feature type="compositionally biased region" description="Basic residues" evidence="7">
    <location>
        <begin position="34"/>
        <end position="44"/>
    </location>
</feature>
<evidence type="ECO:0000313" key="9">
    <source>
        <dbReference type="EMBL" id="CAD1823824.1"/>
    </source>
</evidence>
<organism evidence="9">
    <name type="scientific">Ananas comosus var. bracteatus</name>
    <name type="common">red pineapple</name>
    <dbReference type="NCBI Taxonomy" id="296719"/>
    <lineage>
        <taxon>Eukaryota</taxon>
        <taxon>Viridiplantae</taxon>
        <taxon>Streptophyta</taxon>
        <taxon>Embryophyta</taxon>
        <taxon>Tracheophyta</taxon>
        <taxon>Spermatophyta</taxon>
        <taxon>Magnoliopsida</taxon>
        <taxon>Liliopsida</taxon>
        <taxon>Poales</taxon>
        <taxon>Bromeliaceae</taxon>
        <taxon>Bromelioideae</taxon>
        <taxon>Ananas</taxon>
    </lineage>
</organism>
<keyword evidence="4" id="KW-0863">Zinc-finger</keyword>
<dbReference type="GO" id="GO:0005634">
    <property type="term" value="C:nucleus"/>
    <property type="evidence" value="ECO:0007669"/>
    <property type="project" value="TreeGrafter"/>
</dbReference>
<gene>
    <name evidence="9" type="ORF">CB5_LOCUS7035</name>
</gene>
<dbReference type="EMBL" id="LR862143">
    <property type="protein sequence ID" value="CAD1823824.1"/>
    <property type="molecule type" value="Genomic_DNA"/>
</dbReference>
<evidence type="ECO:0000256" key="1">
    <source>
        <dbReference type="ARBA" id="ARBA00006914"/>
    </source>
</evidence>
<dbReference type="PANTHER" id="PTHR23069">
    <property type="entry name" value="AAA DOMAIN-CONTAINING"/>
    <property type="match status" value="1"/>
</dbReference>
<feature type="domain" description="PHD-type" evidence="8">
    <location>
        <begin position="400"/>
        <end position="506"/>
    </location>
</feature>
<feature type="compositionally biased region" description="Basic and acidic residues" evidence="7">
    <location>
        <begin position="249"/>
        <end position="268"/>
    </location>
</feature>
<evidence type="ECO:0000256" key="4">
    <source>
        <dbReference type="ARBA" id="ARBA00022771"/>
    </source>
</evidence>
<feature type="region of interest" description="Disordered" evidence="7">
    <location>
        <begin position="194"/>
        <end position="309"/>
    </location>
</feature>
<keyword evidence="6" id="KW-0067">ATP-binding</keyword>
<feature type="region of interest" description="Disordered" evidence="7">
    <location>
        <begin position="22"/>
        <end position="164"/>
    </location>
</feature>
<sequence length="572" mass="63808">MFPISSNYGHFVVNLFSVPLSISLPPSPCPPPPIRRRRRRRRGGAARSDGGDGPRGRARKRQKRLDAIRDNPALRPASPQPPQRGDDDEDDEEPGALRRSCRVRRAPVVLDSSPVPSHRRRKPQRGESPNRIGTGGSRKRKRRKKKKTTTLSSGNGEDAAASAVRGIEASVVENEEWRSRLRSRAKLKGRKWVRERRFRQPKGVLSKGKETGHRRKGKKVVPTVEVSEDGEEAADSEEAAEETDNLTWNDHEDGGEKASEVEVSRDECSLQVGSESDGEVNREEPNLQVGSEANREPETAEPACEAKDEDVIENSAEKEELDQPLAEDTSIPAQELENAGSGEHAAAQSGENLDSRALESEDALKEGSARSPVSDGKLAQMDVKEGRRCGCAGEGLMGDRRRYWFRRLLRILGPIHDRFGIARVWVHQNCAVWSPEVYFAGLGCLKNVRAALCRGRALKCSRCGRPGATIGCRVDRCPKTYHLPCSRAEGCVFDHRKFLIACSDHQHHFQPQGDLYAQLIRKRKAKKLKLDMRKLSHEASRKDLEAEEKWLENCGEDEEFLKREAGGSTEIS</sequence>
<dbReference type="GO" id="GO:0008270">
    <property type="term" value="F:zinc ion binding"/>
    <property type="evidence" value="ECO:0007669"/>
    <property type="project" value="UniProtKB-KW"/>
</dbReference>
<feature type="compositionally biased region" description="Basic and acidic residues" evidence="7">
    <location>
        <begin position="353"/>
        <end position="368"/>
    </location>
</feature>
<dbReference type="AlphaFoldDB" id="A0A6V7NZQ1"/>
<feature type="compositionally biased region" description="Basic residues" evidence="7">
    <location>
        <begin position="137"/>
        <end position="148"/>
    </location>
</feature>
<dbReference type="GO" id="GO:0003682">
    <property type="term" value="F:chromatin binding"/>
    <property type="evidence" value="ECO:0007669"/>
    <property type="project" value="TreeGrafter"/>
</dbReference>
<dbReference type="GO" id="GO:0006334">
    <property type="term" value="P:nucleosome assembly"/>
    <property type="evidence" value="ECO:0007669"/>
    <property type="project" value="TreeGrafter"/>
</dbReference>
<dbReference type="GO" id="GO:0005524">
    <property type="term" value="F:ATP binding"/>
    <property type="evidence" value="ECO:0007669"/>
    <property type="project" value="UniProtKB-KW"/>
</dbReference>
<reference evidence="9" key="1">
    <citation type="submission" date="2020-07" db="EMBL/GenBank/DDBJ databases">
        <authorList>
            <person name="Lin J."/>
        </authorList>
    </citation>
    <scope>NUCLEOTIDE SEQUENCE</scope>
</reference>
<evidence type="ECO:0000256" key="3">
    <source>
        <dbReference type="ARBA" id="ARBA00022741"/>
    </source>
</evidence>
<evidence type="ECO:0000256" key="7">
    <source>
        <dbReference type="SAM" id="MobiDB-lite"/>
    </source>
</evidence>
<evidence type="ECO:0000259" key="8">
    <source>
        <dbReference type="PROSITE" id="PS51805"/>
    </source>
</evidence>
<dbReference type="Pfam" id="PF13771">
    <property type="entry name" value="zf-HC5HC2H"/>
    <property type="match status" value="1"/>
</dbReference>
<dbReference type="GO" id="GO:0042393">
    <property type="term" value="F:histone binding"/>
    <property type="evidence" value="ECO:0007669"/>
    <property type="project" value="TreeGrafter"/>
</dbReference>
<name>A0A6V7NZQ1_ANACO</name>
<dbReference type="PROSITE" id="PS51805">
    <property type="entry name" value="EPHD"/>
    <property type="match status" value="1"/>
</dbReference>
<keyword evidence="5" id="KW-0862">Zinc</keyword>
<evidence type="ECO:0000256" key="2">
    <source>
        <dbReference type="ARBA" id="ARBA00022723"/>
    </source>
</evidence>